<protein>
    <submittedName>
        <fullName evidence="1">Uncharacterized protein</fullName>
    </submittedName>
</protein>
<evidence type="ECO:0000313" key="2">
    <source>
        <dbReference type="Proteomes" id="UP000267821"/>
    </source>
</evidence>
<proteinExistence type="predicted"/>
<keyword evidence="2" id="KW-1185">Reference proteome</keyword>
<dbReference type="InParanoid" id="A0A3N4LS24"/>
<accession>A0A3N4LS24</accession>
<name>A0A3N4LS24_9PEZI</name>
<dbReference type="Proteomes" id="UP000267821">
    <property type="component" value="Unassembled WGS sequence"/>
</dbReference>
<organism evidence="1 2">
    <name type="scientific">Terfezia boudieri ATCC MYA-4762</name>
    <dbReference type="NCBI Taxonomy" id="1051890"/>
    <lineage>
        <taxon>Eukaryota</taxon>
        <taxon>Fungi</taxon>
        <taxon>Dikarya</taxon>
        <taxon>Ascomycota</taxon>
        <taxon>Pezizomycotina</taxon>
        <taxon>Pezizomycetes</taxon>
        <taxon>Pezizales</taxon>
        <taxon>Pezizaceae</taxon>
        <taxon>Terfezia</taxon>
    </lineage>
</organism>
<evidence type="ECO:0000313" key="1">
    <source>
        <dbReference type="EMBL" id="RPB24349.1"/>
    </source>
</evidence>
<dbReference type="AlphaFoldDB" id="A0A3N4LS24"/>
<gene>
    <name evidence="1" type="ORF">L211DRAFT_194124</name>
</gene>
<sequence>MPAPPLIQTATDRTVKQPRTDGSISAFSLFLTSRAETASERQKNGQRMTPRWAHIRISGPGTRKTERQDHIGATHHPLRRKYFALSMQPGYLYGRALLFFVYIYCTYSRSVPPHPHTAIHLVSLHPHCKRLPRRKLCGEVSGTGNTEIRTHWALHPPPVHIPAVAWCPL</sequence>
<reference evidence="1 2" key="1">
    <citation type="journal article" date="2018" name="Nat. Ecol. Evol.">
        <title>Pezizomycetes genomes reveal the molecular basis of ectomycorrhizal truffle lifestyle.</title>
        <authorList>
            <person name="Murat C."/>
            <person name="Payen T."/>
            <person name="Noel B."/>
            <person name="Kuo A."/>
            <person name="Morin E."/>
            <person name="Chen J."/>
            <person name="Kohler A."/>
            <person name="Krizsan K."/>
            <person name="Balestrini R."/>
            <person name="Da Silva C."/>
            <person name="Montanini B."/>
            <person name="Hainaut M."/>
            <person name="Levati E."/>
            <person name="Barry K.W."/>
            <person name="Belfiori B."/>
            <person name="Cichocki N."/>
            <person name="Clum A."/>
            <person name="Dockter R.B."/>
            <person name="Fauchery L."/>
            <person name="Guy J."/>
            <person name="Iotti M."/>
            <person name="Le Tacon F."/>
            <person name="Lindquist E.A."/>
            <person name="Lipzen A."/>
            <person name="Malagnac F."/>
            <person name="Mello A."/>
            <person name="Molinier V."/>
            <person name="Miyauchi S."/>
            <person name="Poulain J."/>
            <person name="Riccioni C."/>
            <person name="Rubini A."/>
            <person name="Sitrit Y."/>
            <person name="Splivallo R."/>
            <person name="Traeger S."/>
            <person name="Wang M."/>
            <person name="Zifcakova L."/>
            <person name="Wipf D."/>
            <person name="Zambonelli A."/>
            <person name="Paolocci F."/>
            <person name="Nowrousian M."/>
            <person name="Ottonello S."/>
            <person name="Baldrian P."/>
            <person name="Spatafora J.W."/>
            <person name="Henrissat B."/>
            <person name="Nagy L.G."/>
            <person name="Aury J.M."/>
            <person name="Wincker P."/>
            <person name="Grigoriev I.V."/>
            <person name="Bonfante P."/>
            <person name="Martin F.M."/>
        </authorList>
    </citation>
    <scope>NUCLEOTIDE SEQUENCE [LARGE SCALE GENOMIC DNA]</scope>
    <source>
        <strain evidence="1 2">ATCC MYA-4762</strain>
    </source>
</reference>
<dbReference type="EMBL" id="ML121542">
    <property type="protein sequence ID" value="RPB24349.1"/>
    <property type="molecule type" value="Genomic_DNA"/>
</dbReference>